<dbReference type="PROSITE" id="PS50041">
    <property type="entry name" value="C_TYPE_LECTIN_2"/>
    <property type="match status" value="1"/>
</dbReference>
<sequence length="147" mass="16927">MLPQGAHHNLNSQVLRVHGGDPLLLLQPVWGCSCPEGWLKFYCSCYYITTEQKSWNESRHDCLARKADLVIKNSQEEQVFLTTFDQCIWIGLTDGETEGIWKWVDGTALTTAYWWWSEPDSEVGEEDCAMMYGGVQHIPLNAWNDWV</sequence>
<name>A0A674EKD7_SALTR</name>
<evidence type="ECO:0000313" key="2">
    <source>
        <dbReference type="Ensembl" id="ENSSTUP00000108510.1"/>
    </source>
</evidence>
<reference evidence="2" key="1">
    <citation type="submission" date="2025-08" db="UniProtKB">
        <authorList>
            <consortium name="Ensembl"/>
        </authorList>
    </citation>
    <scope>IDENTIFICATION</scope>
</reference>
<dbReference type="InterPro" id="IPR001304">
    <property type="entry name" value="C-type_lectin-like"/>
</dbReference>
<dbReference type="SMART" id="SM00034">
    <property type="entry name" value="CLECT"/>
    <property type="match status" value="1"/>
</dbReference>
<dbReference type="Proteomes" id="UP000472277">
    <property type="component" value="Chromosome 38"/>
</dbReference>
<dbReference type="OMA" id="DQCIWIG"/>
<keyword evidence="3" id="KW-1185">Reference proteome</keyword>
<dbReference type="AlphaFoldDB" id="A0A674EKD7"/>
<accession>A0A674EKD7</accession>
<feature type="domain" description="C-type lectin" evidence="1">
    <location>
        <begin position="41"/>
        <end position="145"/>
    </location>
</feature>
<dbReference type="SUPFAM" id="SSF56436">
    <property type="entry name" value="C-type lectin-like"/>
    <property type="match status" value="1"/>
</dbReference>
<dbReference type="InterPro" id="IPR016187">
    <property type="entry name" value="CTDL_fold"/>
</dbReference>
<dbReference type="GeneTree" id="ENSGT01020000230338"/>
<proteinExistence type="predicted"/>
<dbReference type="Ensembl" id="ENSSTUT00000116213.1">
    <property type="protein sequence ID" value="ENSSTUP00000108510.1"/>
    <property type="gene ID" value="ENSSTUG00000048219.1"/>
</dbReference>
<protein>
    <recommendedName>
        <fullName evidence="1">C-type lectin domain-containing protein</fullName>
    </recommendedName>
</protein>
<dbReference type="InParanoid" id="A0A674EKD7"/>
<dbReference type="InterPro" id="IPR050111">
    <property type="entry name" value="C-type_lectin/snaclec_domain"/>
</dbReference>
<dbReference type="InterPro" id="IPR016186">
    <property type="entry name" value="C-type_lectin-like/link_sf"/>
</dbReference>
<organism evidence="2 3">
    <name type="scientific">Salmo trutta</name>
    <name type="common">Brown trout</name>
    <dbReference type="NCBI Taxonomy" id="8032"/>
    <lineage>
        <taxon>Eukaryota</taxon>
        <taxon>Metazoa</taxon>
        <taxon>Chordata</taxon>
        <taxon>Craniata</taxon>
        <taxon>Vertebrata</taxon>
        <taxon>Euteleostomi</taxon>
        <taxon>Actinopterygii</taxon>
        <taxon>Neopterygii</taxon>
        <taxon>Teleostei</taxon>
        <taxon>Protacanthopterygii</taxon>
        <taxon>Salmoniformes</taxon>
        <taxon>Salmonidae</taxon>
        <taxon>Salmoninae</taxon>
        <taxon>Salmo</taxon>
    </lineage>
</organism>
<dbReference type="Pfam" id="PF00059">
    <property type="entry name" value="Lectin_C"/>
    <property type="match status" value="1"/>
</dbReference>
<dbReference type="Gene3D" id="3.10.100.10">
    <property type="entry name" value="Mannose-Binding Protein A, subunit A"/>
    <property type="match status" value="1"/>
</dbReference>
<reference evidence="2" key="2">
    <citation type="submission" date="2025-09" db="UniProtKB">
        <authorList>
            <consortium name="Ensembl"/>
        </authorList>
    </citation>
    <scope>IDENTIFICATION</scope>
</reference>
<evidence type="ECO:0000313" key="3">
    <source>
        <dbReference type="Proteomes" id="UP000472277"/>
    </source>
</evidence>
<dbReference type="PANTHER" id="PTHR22803">
    <property type="entry name" value="MANNOSE, PHOSPHOLIPASE, LECTIN RECEPTOR RELATED"/>
    <property type="match status" value="1"/>
</dbReference>
<evidence type="ECO:0000259" key="1">
    <source>
        <dbReference type="PROSITE" id="PS50041"/>
    </source>
</evidence>